<dbReference type="InterPro" id="IPR002711">
    <property type="entry name" value="HNH"/>
</dbReference>
<protein>
    <recommendedName>
        <fullName evidence="1">HNH domain-containing protein</fullName>
    </recommendedName>
</protein>
<dbReference type="EMBL" id="LNNH01000028">
    <property type="protein sequence ID" value="KWW17360.1"/>
    <property type="molecule type" value="Genomic_DNA"/>
</dbReference>
<organism evidence="2 3">
    <name type="scientific">Peribacillus simplex</name>
    <dbReference type="NCBI Taxonomy" id="1478"/>
    <lineage>
        <taxon>Bacteria</taxon>
        <taxon>Bacillati</taxon>
        <taxon>Bacillota</taxon>
        <taxon>Bacilli</taxon>
        <taxon>Bacillales</taxon>
        <taxon>Bacillaceae</taxon>
        <taxon>Peribacillus</taxon>
    </lineage>
</organism>
<dbReference type="Proteomes" id="UP000064189">
    <property type="component" value="Unassembled WGS sequence"/>
</dbReference>
<keyword evidence="3" id="KW-1185">Reference proteome</keyword>
<dbReference type="CDD" id="cd00085">
    <property type="entry name" value="HNHc"/>
    <property type="match status" value="1"/>
</dbReference>
<reference evidence="2 3" key="1">
    <citation type="submission" date="2015-11" db="EMBL/GenBank/DDBJ databases">
        <title>Genome Sequence of Bacillus simplex strain VanAntwerpen2.</title>
        <authorList>
            <person name="Couger M.B."/>
        </authorList>
    </citation>
    <scope>NUCLEOTIDE SEQUENCE [LARGE SCALE GENOMIC DNA]</scope>
    <source>
        <strain evidence="2 3">VanAntwerpen02</strain>
    </source>
</reference>
<dbReference type="PANTHER" id="PTHR37827">
    <property type="entry name" value="TUDOR DOMAIN-CONTAINING PROTEIN"/>
    <property type="match status" value="1"/>
</dbReference>
<gene>
    <name evidence="2" type="ORF">AS888_22435</name>
</gene>
<evidence type="ECO:0000313" key="2">
    <source>
        <dbReference type="EMBL" id="KWW17360.1"/>
    </source>
</evidence>
<name>A0A125QRP7_9BACI</name>
<dbReference type="GO" id="GO:0004519">
    <property type="term" value="F:endonuclease activity"/>
    <property type="evidence" value="ECO:0007669"/>
    <property type="project" value="InterPro"/>
</dbReference>
<feature type="domain" description="HNH" evidence="1">
    <location>
        <begin position="5"/>
        <end position="45"/>
    </location>
</feature>
<dbReference type="GO" id="GO:0003676">
    <property type="term" value="F:nucleic acid binding"/>
    <property type="evidence" value="ECO:0007669"/>
    <property type="project" value="InterPro"/>
</dbReference>
<dbReference type="InterPro" id="IPR003615">
    <property type="entry name" value="HNH_nuc"/>
</dbReference>
<evidence type="ECO:0000313" key="3">
    <source>
        <dbReference type="Proteomes" id="UP000064189"/>
    </source>
</evidence>
<dbReference type="RefSeq" id="WP_061142907.1">
    <property type="nucleotide sequence ID" value="NZ_LNNH01000028.1"/>
</dbReference>
<accession>A0A125QRP7</accession>
<dbReference type="Pfam" id="PF01844">
    <property type="entry name" value="HNH"/>
    <property type="match status" value="1"/>
</dbReference>
<dbReference type="Gene3D" id="1.10.30.50">
    <property type="match status" value="1"/>
</dbReference>
<evidence type="ECO:0000259" key="1">
    <source>
        <dbReference type="Pfam" id="PF01844"/>
    </source>
</evidence>
<comment type="caution">
    <text evidence="2">The sequence shown here is derived from an EMBL/GenBank/DDBJ whole genome shotgun (WGS) entry which is preliminary data.</text>
</comment>
<proteinExistence type="predicted"/>
<dbReference type="PANTHER" id="PTHR37827:SF1">
    <property type="entry name" value="HNH DOMAIN-CONTAINING PROTEIN"/>
    <property type="match status" value="1"/>
</dbReference>
<dbReference type="GO" id="GO:0008270">
    <property type="term" value="F:zinc ion binding"/>
    <property type="evidence" value="ECO:0007669"/>
    <property type="project" value="InterPro"/>
</dbReference>
<sequence length="92" mass="10467">MIGTCELCQRDGIELTVHHLIPREEGGSHLPTAALCKSCHKQIHALYSNKELAIRLYTIALLKDDDSLKKYIKWIKKQPATKAVKIRKSKTK</sequence>
<dbReference type="AlphaFoldDB" id="A0A125QRP7"/>